<sequence>MPARASARALCGSSGLGRQFGAVAACVRKGRIAHVQADVHQAAFHPAPVPEQIYSAFAAEFPKASVSKVPEFLPDVVMKKIDGTEHRFADFKGTPTLVNLWATWCTPCIVELPSLQKLSEHYKGRMNVIAVSVDQGRDLAAISGFLEKRMVGDFAGYLDITGGFIGNPNISGIPTSFLIGSDGLILYRFEGDADWTSETARAFFDSFLSTSQ</sequence>
<dbReference type="PANTHER" id="PTHR42852">
    <property type="entry name" value="THIOL:DISULFIDE INTERCHANGE PROTEIN DSBE"/>
    <property type="match status" value="1"/>
</dbReference>
<proteinExistence type="predicted"/>
<accession>A0A2W4ZPF9</accession>
<evidence type="ECO:0000259" key="1">
    <source>
        <dbReference type="PROSITE" id="PS51352"/>
    </source>
</evidence>
<evidence type="ECO:0000313" key="3">
    <source>
        <dbReference type="Proteomes" id="UP000249557"/>
    </source>
</evidence>
<dbReference type="PANTHER" id="PTHR42852:SF13">
    <property type="entry name" value="PROTEIN DIPZ"/>
    <property type="match status" value="1"/>
</dbReference>
<dbReference type="EMBL" id="QFNK01000182">
    <property type="protein sequence ID" value="PZO84234.1"/>
    <property type="molecule type" value="Genomic_DNA"/>
</dbReference>
<dbReference type="Gene3D" id="3.40.30.10">
    <property type="entry name" value="Glutaredoxin"/>
    <property type="match status" value="1"/>
</dbReference>
<dbReference type="Proteomes" id="UP000249557">
    <property type="component" value="Unassembled WGS sequence"/>
</dbReference>
<dbReference type="GO" id="GO:0016491">
    <property type="term" value="F:oxidoreductase activity"/>
    <property type="evidence" value="ECO:0007669"/>
    <property type="project" value="InterPro"/>
</dbReference>
<dbReference type="Pfam" id="PF08534">
    <property type="entry name" value="Redoxin"/>
    <property type="match status" value="1"/>
</dbReference>
<dbReference type="InterPro" id="IPR050553">
    <property type="entry name" value="Thioredoxin_ResA/DsbE_sf"/>
</dbReference>
<gene>
    <name evidence="2" type="ORF">DI626_08410</name>
</gene>
<dbReference type="AlphaFoldDB" id="A0A2W4ZPF9"/>
<dbReference type="InterPro" id="IPR036249">
    <property type="entry name" value="Thioredoxin-like_sf"/>
</dbReference>
<feature type="domain" description="Thioredoxin" evidence="1">
    <location>
        <begin position="67"/>
        <end position="209"/>
    </location>
</feature>
<dbReference type="InterPro" id="IPR013740">
    <property type="entry name" value="Redoxin"/>
</dbReference>
<dbReference type="InterPro" id="IPR013766">
    <property type="entry name" value="Thioredoxin_domain"/>
</dbReference>
<organism evidence="2 3">
    <name type="scientific">Micavibrio aeruginosavorus</name>
    <dbReference type="NCBI Taxonomy" id="349221"/>
    <lineage>
        <taxon>Bacteria</taxon>
        <taxon>Pseudomonadati</taxon>
        <taxon>Bdellovibrionota</taxon>
        <taxon>Bdellovibrionia</taxon>
        <taxon>Bdellovibrionales</taxon>
        <taxon>Pseudobdellovibrionaceae</taxon>
        <taxon>Micavibrio</taxon>
    </lineage>
</organism>
<name>A0A2W4ZPF9_9BACT</name>
<dbReference type="CDD" id="cd02966">
    <property type="entry name" value="TlpA_like_family"/>
    <property type="match status" value="1"/>
</dbReference>
<evidence type="ECO:0000313" key="2">
    <source>
        <dbReference type="EMBL" id="PZO84234.1"/>
    </source>
</evidence>
<dbReference type="PROSITE" id="PS51352">
    <property type="entry name" value="THIOREDOXIN_2"/>
    <property type="match status" value="1"/>
</dbReference>
<protein>
    <recommendedName>
        <fullName evidence="1">Thioredoxin domain-containing protein</fullName>
    </recommendedName>
</protein>
<reference evidence="2 3" key="1">
    <citation type="submission" date="2017-08" db="EMBL/GenBank/DDBJ databases">
        <title>Infants hospitalized years apart are colonized by the same room-sourced microbial strains.</title>
        <authorList>
            <person name="Brooks B."/>
            <person name="Olm M.R."/>
            <person name="Firek B.A."/>
            <person name="Baker R."/>
            <person name="Thomas B.C."/>
            <person name="Morowitz M.J."/>
            <person name="Banfield J.F."/>
        </authorList>
    </citation>
    <scope>NUCLEOTIDE SEQUENCE [LARGE SCALE GENOMIC DNA]</scope>
    <source>
        <strain evidence="2">S2_018_000_R2_104</strain>
    </source>
</reference>
<comment type="caution">
    <text evidence="2">The sequence shown here is derived from an EMBL/GenBank/DDBJ whole genome shotgun (WGS) entry which is preliminary data.</text>
</comment>
<dbReference type="SUPFAM" id="SSF52833">
    <property type="entry name" value="Thioredoxin-like"/>
    <property type="match status" value="1"/>
</dbReference>